<dbReference type="Proteomes" id="UP001341840">
    <property type="component" value="Unassembled WGS sequence"/>
</dbReference>
<dbReference type="PANTHER" id="PTHR35489">
    <property type="entry name" value="TITAN9"/>
    <property type="match status" value="1"/>
</dbReference>
<comment type="caution">
    <text evidence="2">The sequence shown here is derived from an EMBL/GenBank/DDBJ whole genome shotgun (WGS) entry which is preliminary data.</text>
</comment>
<feature type="domain" description="DUF7806" evidence="1">
    <location>
        <begin position="33"/>
        <end position="127"/>
    </location>
</feature>
<reference evidence="2 3" key="1">
    <citation type="journal article" date="2023" name="Plants (Basel)">
        <title>Bridging the Gap: Combining Genomics and Transcriptomics Approaches to Understand Stylosanthes scabra, an Orphan Legume from the Brazilian Caatinga.</title>
        <authorList>
            <person name="Ferreira-Neto J.R.C."/>
            <person name="da Silva M.D."/>
            <person name="Binneck E."/>
            <person name="de Melo N.F."/>
            <person name="da Silva R.H."/>
            <person name="de Melo A.L.T.M."/>
            <person name="Pandolfi V."/>
            <person name="Bustamante F.O."/>
            <person name="Brasileiro-Vidal A.C."/>
            <person name="Benko-Iseppon A.M."/>
        </authorList>
    </citation>
    <scope>NUCLEOTIDE SEQUENCE [LARGE SCALE GENOMIC DNA]</scope>
    <source>
        <tissue evidence="2">Leaves</tissue>
    </source>
</reference>
<dbReference type="Pfam" id="PF25091">
    <property type="entry name" value="DUF7806"/>
    <property type="match status" value="1"/>
</dbReference>
<gene>
    <name evidence="2" type="ORF">PIB30_048859</name>
</gene>
<name>A0ABU6XF73_9FABA</name>
<evidence type="ECO:0000259" key="1">
    <source>
        <dbReference type="Pfam" id="PF25091"/>
    </source>
</evidence>
<dbReference type="InterPro" id="IPR056708">
    <property type="entry name" value="DUF7806"/>
</dbReference>
<dbReference type="EMBL" id="JASCZI010211772">
    <property type="protein sequence ID" value="MED6196592.1"/>
    <property type="molecule type" value="Genomic_DNA"/>
</dbReference>
<evidence type="ECO:0000313" key="2">
    <source>
        <dbReference type="EMBL" id="MED6196592.1"/>
    </source>
</evidence>
<sequence>MCKKMASGKKKLLESCTEVNDQSGVASAQSDPCNWLIRELFEHALGMTLSARYQTGSIRLSALHQSSGYSFTLTWTSKAPEEEAELLYHALSLGTFERVAPEWMRVDIMFSPTMCSIFFERVSHVIKLHL</sequence>
<organism evidence="2 3">
    <name type="scientific">Stylosanthes scabra</name>
    <dbReference type="NCBI Taxonomy" id="79078"/>
    <lineage>
        <taxon>Eukaryota</taxon>
        <taxon>Viridiplantae</taxon>
        <taxon>Streptophyta</taxon>
        <taxon>Embryophyta</taxon>
        <taxon>Tracheophyta</taxon>
        <taxon>Spermatophyta</taxon>
        <taxon>Magnoliopsida</taxon>
        <taxon>eudicotyledons</taxon>
        <taxon>Gunneridae</taxon>
        <taxon>Pentapetalae</taxon>
        <taxon>rosids</taxon>
        <taxon>fabids</taxon>
        <taxon>Fabales</taxon>
        <taxon>Fabaceae</taxon>
        <taxon>Papilionoideae</taxon>
        <taxon>50 kb inversion clade</taxon>
        <taxon>dalbergioids sensu lato</taxon>
        <taxon>Dalbergieae</taxon>
        <taxon>Pterocarpus clade</taxon>
        <taxon>Stylosanthes</taxon>
    </lineage>
</organism>
<evidence type="ECO:0000313" key="3">
    <source>
        <dbReference type="Proteomes" id="UP001341840"/>
    </source>
</evidence>
<protein>
    <recommendedName>
        <fullName evidence="1">DUF7806 domain-containing protein</fullName>
    </recommendedName>
</protein>
<keyword evidence="3" id="KW-1185">Reference proteome</keyword>
<proteinExistence type="predicted"/>
<accession>A0ABU6XF73</accession>
<dbReference type="PANTHER" id="PTHR35489:SF2">
    <property type="entry name" value="TITAN9"/>
    <property type="match status" value="1"/>
</dbReference>